<evidence type="ECO:0000313" key="3">
    <source>
        <dbReference type="Proteomes" id="UP000179642"/>
    </source>
</evidence>
<dbReference type="PRINTS" id="PR00111">
    <property type="entry name" value="ABHYDROLASE"/>
</dbReference>
<dbReference type="InterPro" id="IPR029058">
    <property type="entry name" value="AB_hydrolase_fold"/>
</dbReference>
<proteinExistence type="predicted"/>
<comment type="caution">
    <text evidence="2">The sequence shown here is derived from an EMBL/GenBank/DDBJ whole genome shotgun (WGS) entry which is preliminary data.</text>
</comment>
<organism evidence="2 3">
    <name type="scientific">Streptomyces monashensis</name>
    <dbReference type="NCBI Taxonomy" id="1678012"/>
    <lineage>
        <taxon>Bacteria</taxon>
        <taxon>Bacillati</taxon>
        <taxon>Actinomycetota</taxon>
        <taxon>Actinomycetes</taxon>
        <taxon>Kitasatosporales</taxon>
        <taxon>Streptomycetaceae</taxon>
        <taxon>Streptomyces</taxon>
    </lineage>
</organism>
<dbReference type="PANTHER" id="PTHR11614">
    <property type="entry name" value="PHOSPHOLIPASE-RELATED"/>
    <property type="match status" value="1"/>
</dbReference>
<evidence type="ECO:0000313" key="2">
    <source>
        <dbReference type="EMBL" id="OIK03144.1"/>
    </source>
</evidence>
<gene>
    <name evidence="2" type="ORF">BIV23_23795</name>
</gene>
<evidence type="ECO:0000259" key="1">
    <source>
        <dbReference type="Pfam" id="PF12146"/>
    </source>
</evidence>
<dbReference type="EMBL" id="MLYO01000037">
    <property type="protein sequence ID" value="OIK03144.1"/>
    <property type="molecule type" value="Genomic_DNA"/>
</dbReference>
<dbReference type="InterPro" id="IPR022742">
    <property type="entry name" value="Hydrolase_4"/>
</dbReference>
<reference evidence="2 3" key="1">
    <citation type="submission" date="2016-10" db="EMBL/GenBank/DDBJ databases">
        <title>Genome sequence of Streptomyces sp. MUSC 1.</title>
        <authorList>
            <person name="Lee L.-H."/>
            <person name="Ser H.-L."/>
            <person name="Law J.W.-F."/>
        </authorList>
    </citation>
    <scope>NUCLEOTIDE SEQUENCE [LARGE SCALE GENOMIC DNA]</scope>
    <source>
        <strain evidence="2 3">MUSC 1</strain>
    </source>
</reference>
<sequence length="282" mass="30008">MPHVREHTLDGTRGPIAVREWPHPAPRYLALVVHGYGEHAGRYDGLAAVLNAHGAAVYGPDHVGHGRSAGERVVIEDFEDVVTDVHGAADLARSAHPGLPLVLVGHSMGGLIAARYAQRHGAELNALVLSGPVIGAWELPGRLLALPEIPDVPVSPAALSRDPAVGAAYAADPLVWHGPMRRPTLEAFVRTLETVEKSGDVGGLPLLWLHGDDDRLVPLPGSRTGVERLSGGRLTRRIFAGARHEVFHETEPDRAAAFAEVRRFLDRTLPGRPPNGPCGTAG</sequence>
<dbReference type="OrthoDB" id="9806902at2"/>
<dbReference type="RefSeq" id="WP_071382969.1">
    <property type="nucleotide sequence ID" value="NZ_MLYO01000037.1"/>
</dbReference>
<dbReference type="InterPro" id="IPR000073">
    <property type="entry name" value="AB_hydrolase_1"/>
</dbReference>
<dbReference type="Proteomes" id="UP000179642">
    <property type="component" value="Unassembled WGS sequence"/>
</dbReference>
<accession>A0A1S2QAP4</accession>
<dbReference type="Pfam" id="PF12146">
    <property type="entry name" value="Hydrolase_4"/>
    <property type="match status" value="1"/>
</dbReference>
<dbReference type="GO" id="GO:0003824">
    <property type="term" value="F:catalytic activity"/>
    <property type="evidence" value="ECO:0007669"/>
    <property type="project" value="UniProtKB-ARBA"/>
</dbReference>
<dbReference type="SUPFAM" id="SSF53474">
    <property type="entry name" value="alpha/beta-Hydrolases"/>
    <property type="match status" value="1"/>
</dbReference>
<dbReference type="AlphaFoldDB" id="A0A1S2QAP4"/>
<keyword evidence="3" id="KW-1185">Reference proteome</keyword>
<dbReference type="InterPro" id="IPR051044">
    <property type="entry name" value="MAG_DAG_Lipase"/>
</dbReference>
<dbReference type="Gene3D" id="3.40.50.1820">
    <property type="entry name" value="alpha/beta hydrolase"/>
    <property type="match status" value="1"/>
</dbReference>
<feature type="domain" description="Serine aminopeptidase S33" evidence="1">
    <location>
        <begin position="26"/>
        <end position="251"/>
    </location>
</feature>
<protein>
    <submittedName>
        <fullName evidence="2">Lysophospholipase</fullName>
    </submittedName>
</protein>
<name>A0A1S2QAP4_9ACTN</name>